<dbReference type="PANTHER" id="PTHR28186">
    <property type="entry name" value="MEIOTICALLY UP-REGULATED GENE 9 PROTEIN"/>
    <property type="match status" value="1"/>
</dbReference>
<dbReference type="AlphaFoldDB" id="A0AA40EUU5"/>
<feature type="compositionally biased region" description="Basic and acidic residues" evidence="1">
    <location>
        <begin position="155"/>
        <end position="171"/>
    </location>
</feature>
<feature type="compositionally biased region" description="Polar residues" evidence="1">
    <location>
        <begin position="204"/>
        <end position="215"/>
    </location>
</feature>
<feature type="compositionally biased region" description="Low complexity" evidence="1">
    <location>
        <begin position="14"/>
        <end position="58"/>
    </location>
</feature>
<organism evidence="2 3">
    <name type="scientific">Schizothecium vesticola</name>
    <dbReference type="NCBI Taxonomy" id="314040"/>
    <lineage>
        <taxon>Eukaryota</taxon>
        <taxon>Fungi</taxon>
        <taxon>Dikarya</taxon>
        <taxon>Ascomycota</taxon>
        <taxon>Pezizomycotina</taxon>
        <taxon>Sordariomycetes</taxon>
        <taxon>Sordariomycetidae</taxon>
        <taxon>Sordariales</taxon>
        <taxon>Schizotheciaceae</taxon>
        <taxon>Schizothecium</taxon>
    </lineage>
</organism>
<proteinExistence type="predicted"/>
<sequence>MATTNDLPPPPSAPQYRPQQHQQQYQQEQQQQPGQYQQQQQPPQQQQQQYRPAHQYPPSRQAPPKQTPPVTQRPVAQTRKSRSFSFRSDKSHGSNKLDLHETSAEKEAKRLHSKADPSVAMNEAEPSEVAATHRTSLAPLRSIQHKDALGNPIAEPDRSNPTRSRWERPLDTIRSFEAAIDGGYSNRRSMLRSDTESVAGWGNSRRQSQYGSNMNGGRYSHDSYYNSRPPSAMYSGRPDGGGSQYDLRQGGPAPRDYYDPHGTSYTPPSQMQGRRGFPRTVTEPHFPAPYQQRPSPGDYPVPNNHRSYETVASGSGSGSSADPAGYQTDPTSDNSSMERVQAPVKPQQPRQPQQPGNDYGIGFSQTSSYQAPSFSVGDAGNGHSNGYQAGGGNLQQGAAPPPVPQKAPMPIQRKPAMNSQVQQRPSPPEKRKSWLARRFSKQG</sequence>
<evidence type="ECO:0008006" key="4">
    <source>
        <dbReference type="Google" id="ProtNLM"/>
    </source>
</evidence>
<dbReference type="InterPro" id="IPR018809">
    <property type="entry name" value="DUF2406"/>
</dbReference>
<dbReference type="SUPFAM" id="SSF81995">
    <property type="entry name" value="beta-sandwich domain of Sec23/24"/>
    <property type="match status" value="1"/>
</dbReference>
<feature type="compositionally biased region" description="Basic and acidic residues" evidence="1">
    <location>
        <begin position="87"/>
        <end position="115"/>
    </location>
</feature>
<protein>
    <recommendedName>
        <fullName evidence="4">DUF2406 domain-containing protein</fullName>
    </recommendedName>
</protein>
<feature type="compositionally biased region" description="Low complexity" evidence="1">
    <location>
        <begin position="341"/>
        <end position="355"/>
    </location>
</feature>
<gene>
    <name evidence="2" type="ORF">B0T18DRAFT_390499</name>
</gene>
<comment type="caution">
    <text evidence="2">The sequence shown here is derived from an EMBL/GenBank/DDBJ whole genome shotgun (WGS) entry which is preliminary data.</text>
</comment>
<dbReference type="PANTHER" id="PTHR28186:SF1">
    <property type="entry name" value="MEIOTICALLY UP-REGULATED GENE 9 PROTEIN"/>
    <property type="match status" value="1"/>
</dbReference>
<dbReference type="Proteomes" id="UP001172155">
    <property type="component" value="Unassembled WGS sequence"/>
</dbReference>
<feature type="compositionally biased region" description="Basic residues" evidence="1">
    <location>
        <begin position="433"/>
        <end position="443"/>
    </location>
</feature>
<feature type="compositionally biased region" description="Polar residues" evidence="1">
    <location>
        <begin position="363"/>
        <end position="373"/>
    </location>
</feature>
<name>A0AA40EUU5_9PEZI</name>
<dbReference type="EMBL" id="JAUKUD010000004">
    <property type="protein sequence ID" value="KAK0745973.1"/>
    <property type="molecule type" value="Genomic_DNA"/>
</dbReference>
<feature type="compositionally biased region" description="Polar residues" evidence="1">
    <location>
        <begin position="328"/>
        <end position="338"/>
    </location>
</feature>
<feature type="compositionally biased region" description="Polar residues" evidence="1">
    <location>
        <begin position="263"/>
        <end position="272"/>
    </location>
</feature>
<evidence type="ECO:0000256" key="1">
    <source>
        <dbReference type="SAM" id="MobiDB-lite"/>
    </source>
</evidence>
<evidence type="ECO:0000313" key="3">
    <source>
        <dbReference type="Proteomes" id="UP001172155"/>
    </source>
</evidence>
<feature type="region of interest" description="Disordered" evidence="1">
    <location>
        <begin position="1"/>
        <end position="443"/>
    </location>
</feature>
<reference evidence="2" key="1">
    <citation type="submission" date="2023-06" db="EMBL/GenBank/DDBJ databases">
        <title>Genome-scale phylogeny and comparative genomics of the fungal order Sordariales.</title>
        <authorList>
            <consortium name="Lawrence Berkeley National Laboratory"/>
            <person name="Hensen N."/>
            <person name="Bonometti L."/>
            <person name="Westerberg I."/>
            <person name="Brannstrom I.O."/>
            <person name="Guillou S."/>
            <person name="Cros-Aarteil S."/>
            <person name="Calhoun S."/>
            <person name="Haridas S."/>
            <person name="Kuo A."/>
            <person name="Mondo S."/>
            <person name="Pangilinan J."/>
            <person name="Riley R."/>
            <person name="LaButti K."/>
            <person name="Andreopoulos B."/>
            <person name="Lipzen A."/>
            <person name="Chen C."/>
            <person name="Yanf M."/>
            <person name="Daum C."/>
            <person name="Ng V."/>
            <person name="Clum A."/>
            <person name="Steindorff A."/>
            <person name="Ohm R."/>
            <person name="Martin F."/>
            <person name="Silar P."/>
            <person name="Natvig D."/>
            <person name="Lalanne C."/>
            <person name="Gautier V."/>
            <person name="Ament-velasquez S.L."/>
            <person name="Kruys A."/>
            <person name="Hutchinson M.I."/>
            <person name="Powell A.J."/>
            <person name="Barry K."/>
            <person name="Miller A.N."/>
            <person name="Grigoriev I.V."/>
            <person name="Debuchy R."/>
            <person name="Gladieux P."/>
            <person name="Thoren M.H."/>
            <person name="Johannesson H."/>
        </authorList>
    </citation>
    <scope>NUCLEOTIDE SEQUENCE</scope>
    <source>
        <strain evidence="2">SMH3187-1</strain>
    </source>
</reference>
<accession>A0AA40EUU5</accession>
<evidence type="ECO:0000313" key="2">
    <source>
        <dbReference type="EMBL" id="KAK0745973.1"/>
    </source>
</evidence>
<dbReference type="Pfam" id="PF10295">
    <property type="entry name" value="DUF2406"/>
    <property type="match status" value="1"/>
</dbReference>
<keyword evidence="3" id="KW-1185">Reference proteome</keyword>